<evidence type="ECO:0000313" key="2">
    <source>
        <dbReference type="Proteomes" id="UP000829420"/>
    </source>
</evidence>
<sequence>MECKTNFLEVETGKLIPNGWNTNSVPIANMDKLKASVERLGLFKPVIVREVGDKYEILGGEHRWRVAVELGLPTIMIANLGAIDEKTAKQISVVDNERYGEDDAESFSRLLEDIQLDLDYSFADLAPIEDILKDVMPSISSESAFRELEALSSEMGMSSGMDESEPEPLRDRAEKTEIGKSQMMRFKVSADAAETIEAVIAAVIRDEGIKTGNKMEDVGEAFLFIAEKYKEVR</sequence>
<dbReference type="Proteomes" id="UP000829420">
    <property type="component" value="Plasmid pW1-b"/>
</dbReference>
<gene>
    <name evidence="1" type="ORF">MNY70_18130</name>
</gene>
<geneLocation type="plasmid" evidence="1 2">
    <name>pW1-b</name>
</geneLocation>
<protein>
    <submittedName>
        <fullName evidence="1">ParB/RepB/Spo0J family partition protein</fullName>
    </submittedName>
</protein>
<keyword evidence="1" id="KW-0614">Plasmid</keyword>
<evidence type="ECO:0000313" key="1">
    <source>
        <dbReference type="EMBL" id="UNH40990.1"/>
    </source>
</evidence>
<dbReference type="EMBL" id="CP093257">
    <property type="protein sequence ID" value="UNH40990.1"/>
    <property type="molecule type" value="Genomic_DNA"/>
</dbReference>
<organism evidence="1 2">
    <name type="scientific">Moellerella wisconsensis</name>
    <dbReference type="NCBI Taxonomy" id="158849"/>
    <lineage>
        <taxon>Bacteria</taxon>
        <taxon>Pseudomonadati</taxon>
        <taxon>Pseudomonadota</taxon>
        <taxon>Gammaproteobacteria</taxon>
        <taxon>Enterobacterales</taxon>
        <taxon>Morganellaceae</taxon>
        <taxon>Moellerella</taxon>
    </lineage>
</organism>
<name>A0ACD3YDE2_9GAMM</name>
<accession>A0ACD3YDE2</accession>
<keyword evidence="2" id="KW-1185">Reference proteome</keyword>
<proteinExistence type="predicted"/>
<reference evidence="1" key="1">
    <citation type="submission" date="2022-03" db="EMBL/GenBank/DDBJ databases">
        <title>ESBL-producing Moellerella wisconsensis and Escherichia marmotae isolated from wild game meat.</title>
        <authorList>
            <person name="Biggel M."/>
        </authorList>
    </citation>
    <scope>NUCLEOTIDE SEQUENCE</scope>
    <source>
        <strain evidence="1">W1</strain>
    </source>
</reference>